<feature type="domain" description="Metallo-beta-lactamase" evidence="2">
    <location>
        <begin position="124"/>
        <end position="320"/>
    </location>
</feature>
<evidence type="ECO:0000259" key="2">
    <source>
        <dbReference type="Pfam" id="PF12706"/>
    </source>
</evidence>
<evidence type="ECO:0000313" key="3">
    <source>
        <dbReference type="EMBL" id="BBX23844.1"/>
    </source>
</evidence>
<dbReference type="GO" id="GO:0005737">
    <property type="term" value="C:cytoplasm"/>
    <property type="evidence" value="ECO:0007669"/>
    <property type="project" value="TreeGrafter"/>
</dbReference>
<dbReference type="AlphaFoldDB" id="A0AAD1HYQ3"/>
<gene>
    <name evidence="3" type="ORF">MTER_32550</name>
</gene>
<dbReference type="Gene3D" id="3.60.15.10">
    <property type="entry name" value="Ribonuclease Z/Hydroxyacylglutathione hydrolase-like"/>
    <property type="match status" value="1"/>
</dbReference>
<protein>
    <submittedName>
        <fullName evidence="3">MBL fold metallo-hydrolase</fullName>
    </submittedName>
</protein>
<dbReference type="Proteomes" id="UP000467636">
    <property type="component" value="Chromosome"/>
</dbReference>
<reference evidence="3 4" key="1">
    <citation type="journal article" date="2019" name="Emerg. Microbes Infect.">
        <title>Comprehensive subspecies identification of 175 nontuberculous mycobacteria species based on 7547 genomic profiles.</title>
        <authorList>
            <person name="Matsumoto Y."/>
            <person name="Kinjo T."/>
            <person name="Motooka D."/>
            <person name="Nabeya D."/>
            <person name="Jung N."/>
            <person name="Uechi K."/>
            <person name="Horii T."/>
            <person name="Iida T."/>
            <person name="Fujita J."/>
            <person name="Nakamura S."/>
        </authorList>
    </citation>
    <scope>NUCLEOTIDE SEQUENCE [LARGE SCALE GENOMIC DNA]</scope>
    <source>
        <strain evidence="3 4">JCM 12143</strain>
    </source>
</reference>
<dbReference type="InterPro" id="IPR036866">
    <property type="entry name" value="RibonucZ/Hydroxyglut_hydro"/>
</dbReference>
<proteinExistence type="predicted"/>
<dbReference type="PANTHER" id="PTHR15032">
    <property type="entry name" value="N-ACYL-PHOSPHATIDYLETHANOLAMINE-HYDROLYZING PHOSPHOLIPASE D"/>
    <property type="match status" value="1"/>
</dbReference>
<feature type="region of interest" description="Disordered" evidence="1">
    <location>
        <begin position="359"/>
        <end position="408"/>
    </location>
</feature>
<organism evidence="3 4">
    <name type="scientific">Mycolicibacter terrae</name>
    <dbReference type="NCBI Taxonomy" id="1788"/>
    <lineage>
        <taxon>Bacteria</taxon>
        <taxon>Bacillati</taxon>
        <taxon>Actinomycetota</taxon>
        <taxon>Actinomycetes</taxon>
        <taxon>Mycobacteriales</taxon>
        <taxon>Mycobacteriaceae</taxon>
        <taxon>Mycolicibacter</taxon>
    </lineage>
</organism>
<dbReference type="SUPFAM" id="SSF56281">
    <property type="entry name" value="Metallo-hydrolase/oxidoreductase"/>
    <property type="match status" value="1"/>
</dbReference>
<keyword evidence="4" id="KW-1185">Reference proteome</keyword>
<evidence type="ECO:0000256" key="1">
    <source>
        <dbReference type="SAM" id="MobiDB-lite"/>
    </source>
</evidence>
<evidence type="ECO:0000313" key="4">
    <source>
        <dbReference type="Proteomes" id="UP000467636"/>
    </source>
</evidence>
<dbReference type="EMBL" id="AP022564">
    <property type="protein sequence ID" value="BBX23844.1"/>
    <property type="molecule type" value="Genomic_DNA"/>
</dbReference>
<sequence length="408" mass="43430">MLRGALRPARILGGAASLAAWGWTLRALRGTPGALGAGPHAIAAVAARSPHYRDGVFHNVERVAAVNMDREQQRLMLRELFADRGASRPAAAVPLAVPDLTGAAEPLSITWLGHATALIEVDGYRVLTDPVWSERCSPSDAVGPRRLHPPPVELAALPAVDAIVVSHDHYDHLDMDTITALARSQRAPFVVPLGVGAHLRAWGIPAGRVVELDWDEHAALGELTLTCTPARHFSGRFVTRNLTLWASWVIAGPGHRVYFGGDSGYTGSFSRIGAEHGPFDAALLPIGAYNTAWPDVHMNPEEAVRAHLDLNGGTLVPIHWCTFRLAPHRWDEPVERLLAAAQAAGVAVAVPRPGGSVRLDGGEAKLGPPHEPGGSVRLDGGEAKLGPPQEPGERIPPSAGDVAPWWRS</sequence>
<dbReference type="PANTHER" id="PTHR15032:SF4">
    <property type="entry name" value="N-ACYL-PHOSPHATIDYLETHANOLAMINE-HYDROLYZING PHOSPHOLIPASE D"/>
    <property type="match status" value="1"/>
</dbReference>
<accession>A0AAD1HYQ3</accession>
<dbReference type="Pfam" id="PF12706">
    <property type="entry name" value="Lactamase_B_2"/>
    <property type="match status" value="1"/>
</dbReference>
<dbReference type="InterPro" id="IPR001279">
    <property type="entry name" value="Metallo-B-lactamas"/>
</dbReference>
<name>A0AAD1HYQ3_9MYCO</name>